<protein>
    <recommendedName>
        <fullName evidence="4">Ribosomal protein L19</fullName>
    </recommendedName>
</protein>
<sequence>MVQLKLQKRLAADILKCGQNRVWIDPTEINDVSQASSRQAVRSLIKDRAIVKKQINGVSRFRVRQRAEAKAKGRHTGFGKRSGTREARMPTKCLWVRRTRVLRRLLATYRDDGKIDCHLHKELYLKAKGNVFKNKRVLVEHIQTERTERERARQLQEQQQARREAAAAARARKLQRLEARRIAYAAGKL</sequence>
<dbReference type="HAMAP" id="MF_01475">
    <property type="entry name" value="Ribosomal_eL19"/>
    <property type="match status" value="1"/>
</dbReference>
<dbReference type="GO" id="GO:0003735">
    <property type="term" value="F:structural constituent of ribosome"/>
    <property type="evidence" value="ECO:0007669"/>
    <property type="project" value="InterPro"/>
</dbReference>
<feature type="domain" description="Large ribosomal subunit protein eL19" evidence="6">
    <location>
        <begin position="3"/>
        <end position="146"/>
    </location>
</feature>
<dbReference type="EMBL" id="JAHDYR010000034">
    <property type="protein sequence ID" value="KAG9392709.1"/>
    <property type="molecule type" value="Genomic_DNA"/>
</dbReference>
<dbReference type="FunFam" id="1.10.1200.240:FF:000001">
    <property type="entry name" value="Ribosomal protein L19"/>
    <property type="match status" value="1"/>
</dbReference>
<evidence type="ECO:0000256" key="1">
    <source>
        <dbReference type="ARBA" id="ARBA00011082"/>
    </source>
</evidence>
<dbReference type="GO" id="GO:0022625">
    <property type="term" value="C:cytosolic large ribosomal subunit"/>
    <property type="evidence" value="ECO:0007669"/>
    <property type="project" value="InterPro"/>
</dbReference>
<dbReference type="Pfam" id="PF25476">
    <property type="entry name" value="Ribosomal_L19e_C"/>
    <property type="match status" value="1"/>
</dbReference>
<dbReference type="InterPro" id="IPR057259">
    <property type="entry name" value="Ribosomal_L19e"/>
</dbReference>
<dbReference type="OrthoDB" id="5407653at2759"/>
<proteinExistence type="inferred from homology"/>
<dbReference type="PANTHER" id="PTHR10722">
    <property type="entry name" value="60S RIBOSOMAL PROTEIN L19"/>
    <property type="match status" value="1"/>
</dbReference>
<accession>A0A8J6DYT3</accession>
<evidence type="ECO:0000313" key="8">
    <source>
        <dbReference type="Proteomes" id="UP000717585"/>
    </source>
</evidence>
<dbReference type="Gene3D" id="1.10.1650.10">
    <property type="match status" value="1"/>
</dbReference>
<dbReference type="InterPro" id="IPR057260">
    <property type="entry name" value="Ribosomal_L19e_C"/>
</dbReference>
<dbReference type="SMART" id="SM01416">
    <property type="entry name" value="Ribosomal_L19e"/>
    <property type="match status" value="1"/>
</dbReference>
<comment type="caution">
    <text evidence="7">The sequence shown here is derived from an EMBL/GenBank/DDBJ whole genome shotgun (WGS) entry which is preliminary data.</text>
</comment>
<dbReference type="InterPro" id="IPR015972">
    <property type="entry name" value="Ribosomal_eL19_dom1"/>
</dbReference>
<evidence type="ECO:0000313" key="7">
    <source>
        <dbReference type="EMBL" id="KAG9392709.1"/>
    </source>
</evidence>
<keyword evidence="8" id="KW-1185">Reference proteome</keyword>
<keyword evidence="3 4" id="KW-0687">Ribonucleoprotein</keyword>
<name>A0A8J6DYT3_9EUKA</name>
<feature type="region of interest" description="Disordered" evidence="5">
    <location>
        <begin position="66"/>
        <end position="85"/>
    </location>
</feature>
<organism evidence="7 8">
    <name type="scientific">Carpediemonas membranifera</name>
    <dbReference type="NCBI Taxonomy" id="201153"/>
    <lineage>
        <taxon>Eukaryota</taxon>
        <taxon>Metamonada</taxon>
        <taxon>Carpediemonas-like organisms</taxon>
        <taxon>Carpediemonas</taxon>
    </lineage>
</organism>
<evidence type="ECO:0000256" key="5">
    <source>
        <dbReference type="SAM" id="MobiDB-lite"/>
    </source>
</evidence>
<evidence type="ECO:0000256" key="3">
    <source>
        <dbReference type="ARBA" id="ARBA00023274"/>
    </source>
</evidence>
<comment type="similarity">
    <text evidence="1 4">Belongs to the eukaryotic ribosomal protein eL19 family.</text>
</comment>
<dbReference type="InterPro" id="IPR023638">
    <property type="entry name" value="Ribosomal_eL19_CS"/>
</dbReference>
<dbReference type="InterPro" id="IPR000196">
    <property type="entry name" value="Ribosomal_eL19_dom"/>
</dbReference>
<dbReference type="NCBIfam" id="NF006343">
    <property type="entry name" value="PRK08570.1"/>
    <property type="match status" value="1"/>
</dbReference>
<dbReference type="GO" id="GO:0003723">
    <property type="term" value="F:RNA binding"/>
    <property type="evidence" value="ECO:0007669"/>
    <property type="project" value="InterPro"/>
</dbReference>
<dbReference type="FunFam" id="1.10.1650.10:FF:000001">
    <property type="entry name" value="Ribosomal protein L19"/>
    <property type="match status" value="1"/>
</dbReference>
<dbReference type="Proteomes" id="UP000717585">
    <property type="component" value="Unassembled WGS sequence"/>
</dbReference>
<keyword evidence="2 4" id="KW-0689">Ribosomal protein</keyword>
<dbReference type="InterPro" id="IPR039547">
    <property type="entry name" value="Ribosomal_eL19"/>
</dbReference>
<dbReference type="SUPFAM" id="SSF48140">
    <property type="entry name" value="Ribosomal protein L19 (L19e)"/>
    <property type="match status" value="1"/>
</dbReference>
<dbReference type="Pfam" id="PF01280">
    <property type="entry name" value="Ribosomal_L19e"/>
    <property type="match status" value="1"/>
</dbReference>
<evidence type="ECO:0000259" key="6">
    <source>
        <dbReference type="SMART" id="SM01416"/>
    </source>
</evidence>
<evidence type="ECO:0000256" key="2">
    <source>
        <dbReference type="ARBA" id="ARBA00022980"/>
    </source>
</evidence>
<dbReference type="Gene3D" id="1.10.1200.240">
    <property type="match status" value="1"/>
</dbReference>
<reference evidence="7" key="1">
    <citation type="submission" date="2021-05" db="EMBL/GenBank/DDBJ databases">
        <title>A free-living protist that lacks canonical eukaryotic 1 DNA replication and segregation systems.</title>
        <authorList>
            <person name="Salas-Leiva D.E."/>
            <person name="Tromer E.C."/>
            <person name="Curtis B.A."/>
            <person name="Jerlstrom-Hultqvist J."/>
            <person name="Kolisko M."/>
            <person name="Yi Z."/>
            <person name="Salas-Leiva J.S."/>
            <person name="Gallot-Lavallee L."/>
            <person name="Kops G.J.P.L."/>
            <person name="Archibald J.M."/>
            <person name="Simpson A.G.B."/>
            <person name="Roger A.J."/>
        </authorList>
    </citation>
    <scope>NUCLEOTIDE SEQUENCE</scope>
    <source>
        <strain evidence="7">BICM</strain>
    </source>
</reference>
<dbReference type="GO" id="GO:0006412">
    <property type="term" value="P:translation"/>
    <property type="evidence" value="ECO:0007669"/>
    <property type="project" value="InterPro"/>
</dbReference>
<dbReference type="PROSITE" id="PS00526">
    <property type="entry name" value="RIBOSOMAL_L19E"/>
    <property type="match status" value="1"/>
</dbReference>
<gene>
    <name evidence="7" type="ORF">J8273_5967</name>
</gene>
<dbReference type="AlphaFoldDB" id="A0A8J6DYT3"/>
<dbReference type="InterPro" id="IPR035970">
    <property type="entry name" value="60S_ribosomal_eL19_sf"/>
</dbReference>
<evidence type="ECO:0000256" key="4">
    <source>
        <dbReference type="RuleBase" id="RU000574"/>
    </source>
</evidence>